<dbReference type="PANTHER" id="PTHR10605">
    <property type="entry name" value="HEPARAN SULFATE SULFOTRANSFERASE"/>
    <property type="match status" value="1"/>
</dbReference>
<dbReference type="Gene3D" id="3.40.50.300">
    <property type="entry name" value="P-loop containing nucleotide triphosphate hydrolases"/>
    <property type="match status" value="1"/>
</dbReference>
<dbReference type="PANTHER" id="PTHR10605:SF56">
    <property type="entry name" value="BIFUNCTIONAL HEPARAN SULFATE N-DEACETYLASE_N-SULFOTRANSFERASE"/>
    <property type="match status" value="1"/>
</dbReference>
<feature type="domain" description="Sulfotransferase" evidence="3">
    <location>
        <begin position="16"/>
        <end position="258"/>
    </location>
</feature>
<reference evidence="4 5" key="1">
    <citation type="journal article" date="2010" name="ISME J.">
        <title>Fine-scale evolution: genomic, phenotypic and ecological differentiation in two coexisting Salinibacter ruber strains.</title>
        <authorList>
            <person name="Pena A."/>
            <person name="Teeling H."/>
            <person name="Huerta-Cepas J."/>
            <person name="Santos F."/>
            <person name="Yarza P."/>
            <person name="Brito-Echeverria J."/>
            <person name="Lucio M."/>
            <person name="Schmitt-Kopplin P."/>
            <person name="Meseguer I."/>
            <person name="Schenowitz C."/>
            <person name="Dossat C."/>
            <person name="Barbe V."/>
            <person name="Dopazo J."/>
            <person name="Rossello-Mora R."/>
            <person name="Schuler M."/>
            <person name="Glockner F.O."/>
            <person name="Amann R."/>
            <person name="Gabaldon T."/>
            <person name="Anton J."/>
        </authorList>
    </citation>
    <scope>NUCLEOTIDE SEQUENCE [LARGE SCALE GENOMIC DNA]</scope>
    <source>
        <strain evidence="4 5">M8</strain>
    </source>
</reference>
<dbReference type="RefSeq" id="WP_013060749.1">
    <property type="nucleotide sequence ID" value="NC_014032.1"/>
</dbReference>
<evidence type="ECO:0000313" key="5">
    <source>
        <dbReference type="Proteomes" id="UP000000933"/>
    </source>
</evidence>
<keyword evidence="2" id="KW-0325">Glycoprotein</keyword>
<organism evidence="4 5">
    <name type="scientific">Salinibacter ruber (strain M8)</name>
    <dbReference type="NCBI Taxonomy" id="761659"/>
    <lineage>
        <taxon>Bacteria</taxon>
        <taxon>Pseudomonadati</taxon>
        <taxon>Rhodothermota</taxon>
        <taxon>Rhodothermia</taxon>
        <taxon>Rhodothermales</taxon>
        <taxon>Salinibacteraceae</taxon>
        <taxon>Salinibacter</taxon>
    </lineage>
</organism>
<dbReference type="HOGENOM" id="CLU_017703_1_1_10"/>
<keyword evidence="1" id="KW-0808">Transferase</keyword>
<evidence type="ECO:0000313" key="4">
    <source>
        <dbReference type="EMBL" id="CBH23181.1"/>
    </source>
</evidence>
<dbReference type="EMBL" id="FP565814">
    <property type="protein sequence ID" value="CBH23181.1"/>
    <property type="molecule type" value="Genomic_DNA"/>
</dbReference>
<dbReference type="InterPro" id="IPR027417">
    <property type="entry name" value="P-loop_NTPase"/>
</dbReference>
<gene>
    <name evidence="4" type="ordered locus">SRM_00260</name>
</gene>
<proteinExistence type="predicted"/>
<dbReference type="Proteomes" id="UP000000933">
    <property type="component" value="Chromosome"/>
</dbReference>
<dbReference type="AlphaFoldDB" id="D5H576"/>
<dbReference type="Pfam" id="PF00685">
    <property type="entry name" value="Sulfotransfer_1"/>
    <property type="match status" value="1"/>
</dbReference>
<sequence>MTTGSWTHDGPTFLGIGSQRCATSYLNQVLEAHPRAQVAPKERNFFNHHVREEGLDWYIQHFEGDREDTQARGEISPNYAVMRRREIELVRDLFPHLSLVLIVRHPVDRMWSALRRHWTYSYLDDVADVGKDVSSMLDYADQRLVDAFGDYRAIYRNWSSVFDEDRILLLRFDSMKDEPDHTVARVLDFVGVEPDIDWIRSYRENTDIRNQSRVDVDMPAYVRYYLCRRYLDRTKVFNEMTGGLVQDWVDDMEATVSEAPSLWEARYQFRSTAWYRPVQWVHRLTDPVRTWWKVRRARQNLPEIGA</sequence>
<evidence type="ECO:0000259" key="3">
    <source>
        <dbReference type="Pfam" id="PF00685"/>
    </source>
</evidence>
<dbReference type="KEGG" id="srm:SRM_00260"/>
<dbReference type="GO" id="GO:0008146">
    <property type="term" value="F:sulfotransferase activity"/>
    <property type="evidence" value="ECO:0007669"/>
    <property type="project" value="InterPro"/>
</dbReference>
<name>D5H576_SALRM</name>
<dbReference type="SUPFAM" id="SSF52540">
    <property type="entry name" value="P-loop containing nucleoside triphosphate hydrolases"/>
    <property type="match status" value="1"/>
</dbReference>
<dbReference type="InterPro" id="IPR000863">
    <property type="entry name" value="Sulfotransferase_dom"/>
</dbReference>
<reference evidence="5" key="2">
    <citation type="submission" date="2010-04" db="EMBL/GenBank/DDBJ databases">
        <title>Genome sequence of Salinibacter ruber M8.</title>
        <authorList>
            <consortium name="Genoscope"/>
        </authorList>
    </citation>
    <scope>NUCLEOTIDE SEQUENCE [LARGE SCALE GENOMIC DNA]</scope>
    <source>
        <strain evidence="5">M8</strain>
    </source>
</reference>
<accession>D5H576</accession>
<dbReference type="InterPro" id="IPR037359">
    <property type="entry name" value="NST/OST"/>
</dbReference>
<evidence type="ECO:0000256" key="1">
    <source>
        <dbReference type="ARBA" id="ARBA00022679"/>
    </source>
</evidence>
<evidence type="ECO:0000256" key="2">
    <source>
        <dbReference type="ARBA" id="ARBA00023180"/>
    </source>
</evidence>
<protein>
    <submittedName>
        <fullName evidence="4">Sulfotransferase</fullName>
    </submittedName>
</protein>